<dbReference type="InterPro" id="IPR011047">
    <property type="entry name" value="Quinoprotein_ADH-like_sf"/>
</dbReference>
<evidence type="ECO:0000256" key="9">
    <source>
        <dbReference type="ARBA" id="ARBA00023136"/>
    </source>
</evidence>
<dbReference type="PANTHER" id="PTHR21573">
    <property type="entry name" value="ER MEMBRANE PROTEIN COMPLEX SUBUNIT 1"/>
    <property type="match status" value="1"/>
</dbReference>
<evidence type="ECO:0000256" key="2">
    <source>
        <dbReference type="ARBA" id="ARBA00007904"/>
    </source>
</evidence>
<dbReference type="Proteomes" id="UP000238350">
    <property type="component" value="Unassembled WGS sequence"/>
</dbReference>
<evidence type="ECO:0000256" key="10">
    <source>
        <dbReference type="ARBA" id="ARBA00023180"/>
    </source>
</evidence>
<dbReference type="GeneID" id="36517384"/>
<dbReference type="Pfam" id="PF07774">
    <property type="entry name" value="EMC1_C"/>
    <property type="match status" value="1"/>
</dbReference>
<name>A0A2T0FM07_9ASCO</name>
<sequence>MRFLWAAWAVPALAVFNDQAYKVDWQYRGLGIPFEAVKTAAGHVMLTDRDQLALVDNNGVLVWRKTVLAQHIAVGNNTVYSSSNTEVTAWQLDSGDRLTSVPGGSLVCANNAAFAVAKDSKVFIYEHGSKEPQQVEFGGTLDALKCVDGVVGWVGNDPKKVVNGDLESVEDSKPVFGLGDITVDEFGVVSAPEWSRPEGLSQTVAACFLEIEHAVDAKLPDLSGTLLENWSGRVKRHVKELMRFRISTQVNEKDALFGYHKALILVTSRGSVYAFDTNSRSILWEKHVGAVSVENFENLAVVTLSNGFKIAFSHEGTEQAVPETPKPEFDLDIQPSYVAGLANGSESWRFSGNVVGTARRDPREVTSNVGTVVGDAKVRYKYLNPNLVAVATYENNRLVVTLLDGITGRTLAVSEVEDSVTIDAQNKFLIVVGEHWVAFTYRSKDELASSKLSILDLYESSVLNERLSPDQVNPYTDSQIPWIFQRVVVLKSPLQALGTSVTHFGVTRREVLMATDTQVLSVPKLGLSALRVSPEKGKPVQEPDTVLTAPDSSVISHERIVHGITRFTTATTLLESTFALCAYGDLDVFYTRVSPSGEFDRLPETFQTTKLLAIIASLGALVMFLRPIARNKRIQQEWI</sequence>
<feature type="signal peptide" evidence="12">
    <location>
        <begin position="1"/>
        <end position="20"/>
    </location>
</feature>
<accession>A0A2T0FM07</accession>
<evidence type="ECO:0000256" key="3">
    <source>
        <dbReference type="ARBA" id="ARBA00011276"/>
    </source>
</evidence>
<evidence type="ECO:0000256" key="6">
    <source>
        <dbReference type="ARBA" id="ARBA00022729"/>
    </source>
</evidence>
<dbReference type="EMBL" id="NDIQ01000022">
    <property type="protein sequence ID" value="PRT56016.1"/>
    <property type="molecule type" value="Genomic_DNA"/>
</dbReference>
<keyword evidence="6 12" id="KW-0732">Signal</keyword>
<evidence type="ECO:0000256" key="7">
    <source>
        <dbReference type="ARBA" id="ARBA00022824"/>
    </source>
</evidence>
<dbReference type="SUPFAM" id="SSF50998">
    <property type="entry name" value="Quinoprotein alcohol dehydrogenase-like"/>
    <property type="match status" value="1"/>
</dbReference>
<evidence type="ECO:0000256" key="12">
    <source>
        <dbReference type="SAM" id="SignalP"/>
    </source>
</evidence>
<comment type="caution">
    <text evidence="14">The sequence shown here is derived from an EMBL/GenBank/DDBJ whole genome shotgun (WGS) entry which is preliminary data.</text>
</comment>
<keyword evidence="5 11" id="KW-0812">Transmembrane</keyword>
<protein>
    <recommendedName>
        <fullName evidence="4">ER membrane protein complex subunit 1</fullName>
    </recommendedName>
</protein>
<reference evidence="14 15" key="1">
    <citation type="submission" date="2017-04" db="EMBL/GenBank/DDBJ databases">
        <title>Genome sequencing of [Candida] sorbophila.</title>
        <authorList>
            <person name="Ahn J.O."/>
        </authorList>
    </citation>
    <scope>NUCLEOTIDE SEQUENCE [LARGE SCALE GENOMIC DNA]</scope>
    <source>
        <strain evidence="14 15">DS02</strain>
    </source>
</reference>
<evidence type="ECO:0000256" key="1">
    <source>
        <dbReference type="ARBA" id="ARBA00004115"/>
    </source>
</evidence>
<comment type="subunit">
    <text evidence="3">Component of the ER membrane protein complex (EMC).</text>
</comment>
<dbReference type="PANTHER" id="PTHR21573:SF0">
    <property type="entry name" value="ER MEMBRANE PROTEIN COMPLEX SUBUNIT 1"/>
    <property type="match status" value="1"/>
</dbReference>
<evidence type="ECO:0000313" key="15">
    <source>
        <dbReference type="Proteomes" id="UP000238350"/>
    </source>
</evidence>
<evidence type="ECO:0000259" key="13">
    <source>
        <dbReference type="Pfam" id="PF07774"/>
    </source>
</evidence>
<feature type="transmembrane region" description="Helical" evidence="11">
    <location>
        <begin position="611"/>
        <end position="629"/>
    </location>
</feature>
<keyword evidence="10" id="KW-0325">Glycoprotein</keyword>
<dbReference type="GO" id="GO:0034975">
    <property type="term" value="P:protein folding in endoplasmic reticulum"/>
    <property type="evidence" value="ECO:0007669"/>
    <property type="project" value="TreeGrafter"/>
</dbReference>
<dbReference type="RefSeq" id="XP_024665961.1">
    <property type="nucleotide sequence ID" value="XM_024810193.1"/>
</dbReference>
<dbReference type="STRING" id="45607.A0A2T0FM07"/>
<dbReference type="OrthoDB" id="28092at2759"/>
<organism evidence="14 15">
    <name type="scientific">Wickerhamiella sorbophila</name>
    <dbReference type="NCBI Taxonomy" id="45607"/>
    <lineage>
        <taxon>Eukaryota</taxon>
        <taxon>Fungi</taxon>
        <taxon>Dikarya</taxon>
        <taxon>Ascomycota</taxon>
        <taxon>Saccharomycotina</taxon>
        <taxon>Dipodascomycetes</taxon>
        <taxon>Dipodascales</taxon>
        <taxon>Trichomonascaceae</taxon>
        <taxon>Wickerhamiella</taxon>
    </lineage>
</organism>
<evidence type="ECO:0000256" key="11">
    <source>
        <dbReference type="SAM" id="Phobius"/>
    </source>
</evidence>
<dbReference type="InterPro" id="IPR026895">
    <property type="entry name" value="EMC1"/>
</dbReference>
<evidence type="ECO:0000313" key="14">
    <source>
        <dbReference type="EMBL" id="PRT56016.1"/>
    </source>
</evidence>
<evidence type="ECO:0000256" key="4">
    <source>
        <dbReference type="ARBA" id="ARBA00020824"/>
    </source>
</evidence>
<dbReference type="InterPro" id="IPR011678">
    <property type="entry name" value="EMC1_C"/>
</dbReference>
<keyword evidence="7" id="KW-0256">Endoplasmic reticulum</keyword>
<gene>
    <name evidence="14" type="ORF">B9G98_03636</name>
</gene>
<feature type="chain" id="PRO_5015698483" description="ER membrane protein complex subunit 1" evidence="12">
    <location>
        <begin position="21"/>
        <end position="639"/>
    </location>
</feature>
<comment type="subcellular location">
    <subcellularLocation>
        <location evidence="1">Endoplasmic reticulum membrane</location>
        <topology evidence="1">Single-pass type I membrane protein</topology>
    </subcellularLocation>
</comment>
<dbReference type="GO" id="GO:0072546">
    <property type="term" value="C:EMC complex"/>
    <property type="evidence" value="ECO:0007669"/>
    <property type="project" value="InterPro"/>
</dbReference>
<proteinExistence type="inferred from homology"/>
<evidence type="ECO:0000256" key="5">
    <source>
        <dbReference type="ARBA" id="ARBA00022692"/>
    </source>
</evidence>
<dbReference type="AlphaFoldDB" id="A0A2T0FM07"/>
<keyword evidence="9 11" id="KW-0472">Membrane</keyword>
<comment type="similarity">
    <text evidence="2">Belongs to the EMC1 family.</text>
</comment>
<keyword evidence="8 11" id="KW-1133">Transmembrane helix</keyword>
<feature type="domain" description="ER membrane protein complex subunit 1 C-terminal" evidence="13">
    <location>
        <begin position="434"/>
        <end position="638"/>
    </location>
</feature>
<evidence type="ECO:0000256" key="8">
    <source>
        <dbReference type="ARBA" id="ARBA00022989"/>
    </source>
</evidence>
<keyword evidence="15" id="KW-1185">Reference proteome</keyword>